<name>A0A9W8VCY3_9HYPO</name>
<gene>
    <name evidence="2" type="ORF">NW762_007597</name>
</gene>
<evidence type="ECO:0000313" key="2">
    <source>
        <dbReference type="EMBL" id="KAJ4259667.1"/>
    </source>
</evidence>
<reference evidence="2" key="1">
    <citation type="submission" date="2022-09" db="EMBL/GenBank/DDBJ databases">
        <title>Fusarium specimens isolated from Avocado Roots.</title>
        <authorList>
            <person name="Stajich J."/>
            <person name="Roper C."/>
            <person name="Heimlech-Rivalta G."/>
        </authorList>
    </citation>
    <scope>NUCLEOTIDE SEQUENCE</scope>
    <source>
        <strain evidence="2">CF00136</strain>
    </source>
</reference>
<dbReference type="Proteomes" id="UP001152049">
    <property type="component" value="Unassembled WGS sequence"/>
</dbReference>
<proteinExistence type="predicted"/>
<dbReference type="SUPFAM" id="SSF52058">
    <property type="entry name" value="L domain-like"/>
    <property type="match status" value="1"/>
</dbReference>
<evidence type="ECO:0000256" key="1">
    <source>
        <dbReference type="SAM" id="MobiDB-lite"/>
    </source>
</evidence>
<organism evidence="2 3">
    <name type="scientific">Fusarium torreyae</name>
    <dbReference type="NCBI Taxonomy" id="1237075"/>
    <lineage>
        <taxon>Eukaryota</taxon>
        <taxon>Fungi</taxon>
        <taxon>Dikarya</taxon>
        <taxon>Ascomycota</taxon>
        <taxon>Pezizomycotina</taxon>
        <taxon>Sordariomycetes</taxon>
        <taxon>Hypocreomycetidae</taxon>
        <taxon>Hypocreales</taxon>
        <taxon>Nectriaceae</taxon>
        <taxon>Fusarium</taxon>
    </lineage>
</organism>
<evidence type="ECO:0008006" key="4">
    <source>
        <dbReference type="Google" id="ProtNLM"/>
    </source>
</evidence>
<evidence type="ECO:0000313" key="3">
    <source>
        <dbReference type="Proteomes" id="UP001152049"/>
    </source>
</evidence>
<dbReference type="EMBL" id="JAOQAZ010000014">
    <property type="protein sequence ID" value="KAJ4259667.1"/>
    <property type="molecule type" value="Genomic_DNA"/>
</dbReference>
<dbReference type="InterPro" id="IPR032675">
    <property type="entry name" value="LRR_dom_sf"/>
</dbReference>
<accession>A0A9W8VCY3</accession>
<dbReference type="CDD" id="cd09917">
    <property type="entry name" value="F-box_SF"/>
    <property type="match status" value="1"/>
</dbReference>
<feature type="compositionally biased region" description="Polar residues" evidence="1">
    <location>
        <begin position="193"/>
        <end position="211"/>
    </location>
</feature>
<sequence length="520" mass="58820">MIYVPDEIWGSIFSYFHYKISEHAWESVKLVDGPSTETLRSLSRVCKQFRRIANGFNYRNISIEAAGSIPLVARSLKNDPQLGQITRQLSLQTVEDPPTGDFLRGFSKAVATLNSLPPKLKGAILNELEHLVNDEQTSRESLQTLILATTPHVRVADLLLNSRSQLSRWLLSGTLDKNGDYNPKDFGDDDTVASVQGSRGSDTFENPQDTEPSGDMKNQVVPQALYLHDLKELRLNISKKSSGASMSQYEGLLLLPNLKFLRLTRFEWLSHTSHNMRWGSVPSHLTKLDLVDCMLEPASLRQILTRCKSLSYLSIDFAGTLSKPARGGQFYSINLQLFGDVLRELGQNLTELVFTTINFEKYCGVTEERKGKLGSLEELTSLRHLTVSRQNLVGPRSVNEDHQIKLVDALPPSLQTLELVSEDTNPLQFIVNGRMGTHNDWPEYFRETDHQVVIAIVTGLCPDLHKVIINRYGQTTKVWSCRFDSVIGGWHVEEQRIETQPKFNRVEIRANMRTIITRTE</sequence>
<feature type="region of interest" description="Disordered" evidence="1">
    <location>
        <begin position="180"/>
        <end position="216"/>
    </location>
</feature>
<dbReference type="AlphaFoldDB" id="A0A9W8VCY3"/>
<keyword evidence="3" id="KW-1185">Reference proteome</keyword>
<protein>
    <recommendedName>
        <fullName evidence="4">F-box domain-containing protein</fullName>
    </recommendedName>
</protein>
<dbReference type="OrthoDB" id="2520703at2759"/>
<comment type="caution">
    <text evidence="2">The sequence shown here is derived from an EMBL/GenBank/DDBJ whole genome shotgun (WGS) entry which is preliminary data.</text>
</comment>
<dbReference type="Gene3D" id="3.80.10.10">
    <property type="entry name" value="Ribonuclease Inhibitor"/>
    <property type="match status" value="1"/>
</dbReference>
<dbReference type="Gene3D" id="1.20.1280.50">
    <property type="match status" value="1"/>
</dbReference>